<organism evidence="1 2">
    <name type="scientific">Kutzneria chonburiensis</name>
    <dbReference type="NCBI Taxonomy" id="1483604"/>
    <lineage>
        <taxon>Bacteria</taxon>
        <taxon>Bacillati</taxon>
        <taxon>Actinomycetota</taxon>
        <taxon>Actinomycetes</taxon>
        <taxon>Pseudonocardiales</taxon>
        <taxon>Pseudonocardiaceae</taxon>
        <taxon>Kutzneria</taxon>
    </lineage>
</organism>
<accession>A0ABV6N3P2</accession>
<keyword evidence="2" id="KW-1185">Reference proteome</keyword>
<gene>
    <name evidence="1" type="ORF">ACFFH7_35755</name>
</gene>
<evidence type="ECO:0000313" key="2">
    <source>
        <dbReference type="Proteomes" id="UP001589810"/>
    </source>
</evidence>
<dbReference type="EMBL" id="JBHLUD010000013">
    <property type="protein sequence ID" value="MFC0546912.1"/>
    <property type="molecule type" value="Genomic_DNA"/>
</dbReference>
<protein>
    <submittedName>
        <fullName evidence="1">Uncharacterized protein</fullName>
    </submittedName>
</protein>
<dbReference type="RefSeq" id="WP_273937151.1">
    <property type="nucleotide sequence ID" value="NZ_CP097263.1"/>
</dbReference>
<comment type="caution">
    <text evidence="1">The sequence shown here is derived from an EMBL/GenBank/DDBJ whole genome shotgun (WGS) entry which is preliminary data.</text>
</comment>
<dbReference type="Proteomes" id="UP001589810">
    <property type="component" value="Unassembled WGS sequence"/>
</dbReference>
<reference evidence="1 2" key="1">
    <citation type="submission" date="2024-09" db="EMBL/GenBank/DDBJ databases">
        <authorList>
            <person name="Sun Q."/>
            <person name="Mori K."/>
        </authorList>
    </citation>
    <scope>NUCLEOTIDE SEQUENCE [LARGE SCALE GENOMIC DNA]</scope>
    <source>
        <strain evidence="1 2">TBRC 1432</strain>
    </source>
</reference>
<proteinExistence type="predicted"/>
<sequence length="232" mass="25827">MAELRAVPGLADDLDVTLSRRDRRGDPVGYVRRSTTGALLPYNPRAAHVAETLVNTLSSWAHLVAERRGLDVDADRTAAGMARWLAAHRDDVRQCEDAAAMFDEITYATGIARRCVDAPAERAYAGPCDECGADLYARLESLDVRCVRCATVYNVNDRRKWLLDAAMDMWLTPAQMARALPGLISRPLTTAMIQGYVRRGRVESRVDTDGHRRVSVRAIVELLQIVTPEHHF</sequence>
<name>A0ABV6N3P2_9PSEU</name>
<evidence type="ECO:0000313" key="1">
    <source>
        <dbReference type="EMBL" id="MFC0546912.1"/>
    </source>
</evidence>